<sequence length="329" mass="35584">MASSVYLWSSLQKSRAEAHQPNPSFQAHEPMHGISTTSRFNRATPAPASARADALAFPAKRPHVGLGLDFMGQIRLLKIFYQLTGTIPSLADQSFHPPSTYSTIDHDTLSYYRSLLIELLASPSAISPVYTMSEGAGFPVAMAGPRDPSPDSAFPDLFRIPGLEEPSRFPFGPLVTMISGLLPSQPSGHGSYIWEVYLKQQKLSNGKDLVFGEVNSGGRDLMKVAINGSDLPGLNIENVKAVDEGTSKDFGGKAQWPGSSCGLHVFKKNENNVPKKKGKAAVNRRPKVYNFFPVKKVCGKGKRGGRKPAPLAKAKATVGPIDLTLKLRL</sequence>
<evidence type="ECO:0000313" key="1">
    <source>
        <dbReference type="EMBL" id="KAJ8629061.1"/>
    </source>
</evidence>
<accession>A0ACC2L7A4</accession>
<evidence type="ECO:0000313" key="2">
    <source>
        <dbReference type="Proteomes" id="UP001234297"/>
    </source>
</evidence>
<comment type="caution">
    <text evidence="1">The sequence shown here is derived from an EMBL/GenBank/DDBJ whole genome shotgun (WGS) entry which is preliminary data.</text>
</comment>
<gene>
    <name evidence="1" type="ORF">MRB53_022384</name>
</gene>
<reference evidence="1 2" key="1">
    <citation type="journal article" date="2022" name="Hortic Res">
        <title>A haplotype resolved chromosomal level avocado genome allows analysis of novel avocado genes.</title>
        <authorList>
            <person name="Nath O."/>
            <person name="Fletcher S.J."/>
            <person name="Hayward A."/>
            <person name="Shaw L.M."/>
            <person name="Masouleh A.K."/>
            <person name="Furtado A."/>
            <person name="Henry R.J."/>
            <person name="Mitter N."/>
        </authorList>
    </citation>
    <scope>NUCLEOTIDE SEQUENCE [LARGE SCALE GENOMIC DNA]</scope>
    <source>
        <strain evidence="2">cv. Hass</strain>
    </source>
</reference>
<proteinExistence type="predicted"/>
<organism evidence="1 2">
    <name type="scientific">Persea americana</name>
    <name type="common">Avocado</name>
    <dbReference type="NCBI Taxonomy" id="3435"/>
    <lineage>
        <taxon>Eukaryota</taxon>
        <taxon>Viridiplantae</taxon>
        <taxon>Streptophyta</taxon>
        <taxon>Embryophyta</taxon>
        <taxon>Tracheophyta</taxon>
        <taxon>Spermatophyta</taxon>
        <taxon>Magnoliopsida</taxon>
        <taxon>Magnoliidae</taxon>
        <taxon>Laurales</taxon>
        <taxon>Lauraceae</taxon>
        <taxon>Persea</taxon>
    </lineage>
</organism>
<name>A0ACC2L7A4_PERAE</name>
<keyword evidence="2" id="KW-1185">Reference proteome</keyword>
<dbReference type="Proteomes" id="UP001234297">
    <property type="component" value="Chromosome 7"/>
</dbReference>
<protein>
    <submittedName>
        <fullName evidence="1">Uncharacterized protein</fullName>
    </submittedName>
</protein>
<dbReference type="EMBL" id="CM056815">
    <property type="protein sequence ID" value="KAJ8629061.1"/>
    <property type="molecule type" value="Genomic_DNA"/>
</dbReference>